<evidence type="ECO:0000313" key="6">
    <source>
        <dbReference type="EMBL" id="SCY11578.1"/>
    </source>
</evidence>
<dbReference type="GO" id="GO:0005737">
    <property type="term" value="C:cytoplasm"/>
    <property type="evidence" value="ECO:0007669"/>
    <property type="project" value="TreeGrafter"/>
</dbReference>
<evidence type="ECO:0000256" key="2">
    <source>
        <dbReference type="ARBA" id="ARBA00022741"/>
    </source>
</evidence>
<evidence type="ECO:0000256" key="1">
    <source>
        <dbReference type="ARBA" id="ARBA00022723"/>
    </source>
</evidence>
<keyword evidence="4" id="KW-0175">Coiled coil</keyword>
<keyword evidence="2" id="KW-0547">Nucleotide-binding</keyword>
<dbReference type="SUPFAM" id="SSF81271">
    <property type="entry name" value="TGS-like"/>
    <property type="match status" value="1"/>
</dbReference>
<keyword evidence="3" id="KW-0067">ATP-binding</keyword>
<dbReference type="SUPFAM" id="SSF52540">
    <property type="entry name" value="P-loop containing nucleoside triphosphate hydrolases"/>
    <property type="match status" value="1"/>
</dbReference>
<evidence type="ECO:0000256" key="4">
    <source>
        <dbReference type="SAM" id="Coils"/>
    </source>
</evidence>
<evidence type="ECO:0000259" key="5">
    <source>
        <dbReference type="Pfam" id="PF06071"/>
    </source>
</evidence>
<dbReference type="FunFam" id="1.10.150.300:FF:000001">
    <property type="entry name" value="Ribosome-binding ATPase YchF"/>
    <property type="match status" value="1"/>
</dbReference>
<dbReference type="PANTHER" id="PTHR23305:SF18">
    <property type="entry name" value="OBG-TYPE G DOMAIN-CONTAINING PROTEIN"/>
    <property type="match status" value="1"/>
</dbReference>
<dbReference type="CDD" id="cd04867">
    <property type="entry name" value="TGS_YchF_OLA1"/>
    <property type="match status" value="1"/>
</dbReference>
<dbReference type="PIRSF" id="PIRSF006641">
    <property type="entry name" value="CHP00092"/>
    <property type="match status" value="1"/>
</dbReference>
<sequence>MMKVGIIGLPQSGKMTLFEILTGNKRKDGVPLSKATPGSADILDARFDALVSMYEPEKSARARIDLVLLQKMEPETIARGDIFRDIVDVDAICHVVRAFEDESVYHVDGSVDAVRDMDMVNAELLIHDQIFVEKRVERLEKALRKIKDEAQQKELALMHRMLAHLEGERPLRMMAMDADDEALIRSYPFITRKEMVLALNIGEDDIGTAPIAGEILTRCEAQRMKAMQVSAKVESEIAMLDTDEEKKEFMEDLGISEMALETLTRLCLEALGLVSFFTVGKDEVRQWLVRRNSPAPVAAGVIHSDLQRGFIRAEVMKYEELMACGDEAALKKAGKMNLNGKEYIVEDGDILNIRFKV</sequence>
<dbReference type="InterPro" id="IPR012676">
    <property type="entry name" value="TGS-like"/>
</dbReference>
<dbReference type="PANTHER" id="PTHR23305">
    <property type="entry name" value="OBG GTPASE FAMILY"/>
    <property type="match status" value="1"/>
</dbReference>
<dbReference type="InterPro" id="IPR023192">
    <property type="entry name" value="TGS-like_dom_sf"/>
</dbReference>
<dbReference type="Gene3D" id="3.10.20.30">
    <property type="match status" value="1"/>
</dbReference>
<keyword evidence="1" id="KW-0479">Metal-binding</keyword>
<organism evidence="6 7">
    <name type="scientific">Desulfoluna spongiiphila</name>
    <dbReference type="NCBI Taxonomy" id="419481"/>
    <lineage>
        <taxon>Bacteria</taxon>
        <taxon>Pseudomonadati</taxon>
        <taxon>Thermodesulfobacteriota</taxon>
        <taxon>Desulfobacteria</taxon>
        <taxon>Desulfobacterales</taxon>
        <taxon>Desulfolunaceae</taxon>
        <taxon>Desulfoluna</taxon>
    </lineage>
</organism>
<feature type="domain" description="YchF C-terminal" evidence="5">
    <location>
        <begin position="273"/>
        <end position="355"/>
    </location>
</feature>
<dbReference type="PRINTS" id="PR00326">
    <property type="entry name" value="GTP1OBG"/>
</dbReference>
<dbReference type="STRING" id="419481.SAMN05216233_10473"/>
<evidence type="ECO:0000313" key="7">
    <source>
        <dbReference type="Proteomes" id="UP000198870"/>
    </source>
</evidence>
<dbReference type="Proteomes" id="UP000198870">
    <property type="component" value="Unassembled WGS sequence"/>
</dbReference>
<dbReference type="InterPro" id="IPR027417">
    <property type="entry name" value="P-loop_NTPase"/>
</dbReference>
<dbReference type="InterPro" id="IPR013029">
    <property type="entry name" value="YchF_C"/>
</dbReference>
<dbReference type="Gene3D" id="3.40.50.300">
    <property type="entry name" value="P-loop containing nucleotide triphosphate hydrolases"/>
    <property type="match status" value="1"/>
</dbReference>
<reference evidence="6 7" key="1">
    <citation type="submission" date="2016-10" db="EMBL/GenBank/DDBJ databases">
        <authorList>
            <person name="de Groot N.N."/>
        </authorList>
    </citation>
    <scope>NUCLEOTIDE SEQUENCE [LARGE SCALE GENOMIC DNA]</scope>
    <source>
        <strain evidence="6 7">AA1</strain>
    </source>
</reference>
<dbReference type="InterPro" id="IPR004396">
    <property type="entry name" value="ATPase_YchF/OLA1"/>
</dbReference>
<dbReference type="InterPro" id="IPR006073">
    <property type="entry name" value="GTP-bd"/>
</dbReference>
<dbReference type="Gene3D" id="1.10.150.300">
    <property type="entry name" value="TGS-like domain"/>
    <property type="match status" value="1"/>
</dbReference>
<dbReference type="RefSeq" id="WP_254782017.1">
    <property type="nucleotide sequence ID" value="NZ_FMUX01000004.1"/>
</dbReference>
<dbReference type="GO" id="GO:0046872">
    <property type="term" value="F:metal ion binding"/>
    <property type="evidence" value="ECO:0007669"/>
    <property type="project" value="UniProtKB-KW"/>
</dbReference>
<protein>
    <recommendedName>
        <fullName evidence="5">YchF C-terminal domain-containing protein</fullName>
    </recommendedName>
</protein>
<feature type="coiled-coil region" evidence="4">
    <location>
        <begin position="129"/>
        <end position="156"/>
    </location>
</feature>
<keyword evidence="7" id="KW-1185">Reference proteome</keyword>
<accession>A0A1G5DAR9</accession>
<dbReference type="Pfam" id="PF06071">
    <property type="entry name" value="YchF-GTPase_C"/>
    <property type="match status" value="1"/>
</dbReference>
<dbReference type="EMBL" id="FMUX01000004">
    <property type="protein sequence ID" value="SCY11578.1"/>
    <property type="molecule type" value="Genomic_DNA"/>
</dbReference>
<proteinExistence type="predicted"/>
<dbReference type="GO" id="GO:0005525">
    <property type="term" value="F:GTP binding"/>
    <property type="evidence" value="ECO:0007669"/>
    <property type="project" value="InterPro"/>
</dbReference>
<evidence type="ECO:0000256" key="3">
    <source>
        <dbReference type="ARBA" id="ARBA00022840"/>
    </source>
</evidence>
<dbReference type="FunFam" id="3.10.20.30:FF:000001">
    <property type="entry name" value="Ribosome-binding ATPase YchF"/>
    <property type="match status" value="1"/>
</dbReference>
<gene>
    <name evidence="6" type="ORF">SAMN05216233_10473</name>
</gene>
<dbReference type="AlphaFoldDB" id="A0A1G5DAR9"/>
<dbReference type="InterPro" id="IPR012675">
    <property type="entry name" value="Beta-grasp_dom_sf"/>
</dbReference>
<dbReference type="GO" id="GO:0005524">
    <property type="term" value="F:ATP binding"/>
    <property type="evidence" value="ECO:0007669"/>
    <property type="project" value="UniProtKB-KW"/>
</dbReference>
<dbReference type="GO" id="GO:0016887">
    <property type="term" value="F:ATP hydrolysis activity"/>
    <property type="evidence" value="ECO:0007669"/>
    <property type="project" value="InterPro"/>
</dbReference>
<name>A0A1G5DAR9_9BACT</name>